<dbReference type="GO" id="GO:0005525">
    <property type="term" value="F:GTP binding"/>
    <property type="evidence" value="ECO:0007669"/>
    <property type="project" value="UniProtKB-KW"/>
</dbReference>
<dbReference type="Gene3D" id="3.40.50.300">
    <property type="entry name" value="P-loop containing nucleotide triphosphate hydrolases"/>
    <property type="match status" value="1"/>
</dbReference>
<evidence type="ECO:0000313" key="8">
    <source>
        <dbReference type="EMBL" id="KNE71101.1"/>
    </source>
</evidence>
<sequence length="376" mass="42209">MSLDVGGGGGVDPTTLSKDEQRKRSARIDKMLVAEAKARHTKDWRRILLLGTSESGKSTVLKQMKLIHNGHLTDYDQEQWRVVLQSNVLQGTCELLAIAAAQHVVWPDDVLPHADLIAPLTPAEYLKPPRPLPSDWVTAVKTVWQDPAFLAVYEARQKHPVLDSLDYISVHLDRLLEPQFKVTNDDILRGRQETKSVSETQLVMGGLPYKVYDVPGSKKDRGTWIPFFDDANVILFVVATTSYDQPLRDDPRINRMQEALTVFETLSTTSCSRTRPSSCFLNKVDMLPDKLRRSPLSATFPDFATEAAAAGLDVATAQQSPDAVLKYIGKTFYYLNKAKDRRLYVHHTCATDTRQVKVVLATVNKIILKLNLQMID</sequence>
<dbReference type="EMBL" id="GG745369">
    <property type="protein sequence ID" value="KNE71101.1"/>
    <property type="molecule type" value="Genomic_DNA"/>
</dbReference>
<feature type="region of interest" description="Disordered" evidence="7">
    <location>
        <begin position="1"/>
        <end position="23"/>
    </location>
</feature>
<dbReference type="GO" id="GO:0046872">
    <property type="term" value="F:metal ion binding"/>
    <property type="evidence" value="ECO:0007669"/>
    <property type="project" value="UniProtKB-KW"/>
</dbReference>
<feature type="binding site" evidence="6">
    <location>
        <position position="194"/>
    </location>
    <ligand>
        <name>Mg(2+)</name>
        <dbReference type="ChEBI" id="CHEBI:18420"/>
    </ligand>
</feature>
<dbReference type="PANTHER" id="PTHR10218">
    <property type="entry name" value="GTP-BINDING PROTEIN ALPHA SUBUNIT"/>
    <property type="match status" value="1"/>
</dbReference>
<dbReference type="VEuPathDB" id="FungiDB:AMAG_15350"/>
<dbReference type="GO" id="GO:0007188">
    <property type="term" value="P:adenylate cyclase-modulating G protein-coupled receptor signaling pathway"/>
    <property type="evidence" value="ECO:0007669"/>
    <property type="project" value="TreeGrafter"/>
</dbReference>
<dbReference type="GO" id="GO:0001664">
    <property type="term" value="F:G protein-coupled receptor binding"/>
    <property type="evidence" value="ECO:0007669"/>
    <property type="project" value="TreeGrafter"/>
</dbReference>
<dbReference type="AlphaFoldDB" id="A0A0L0T8S3"/>
<dbReference type="InterPro" id="IPR027417">
    <property type="entry name" value="P-loop_NTPase"/>
</dbReference>
<feature type="binding site" evidence="5">
    <location>
        <position position="350"/>
    </location>
    <ligand>
        <name>GTP</name>
        <dbReference type="ChEBI" id="CHEBI:37565"/>
    </ligand>
</feature>
<accession>A0A0L0T8S3</accession>
<keyword evidence="9" id="KW-1185">Reference proteome</keyword>
<dbReference type="SUPFAM" id="SSF47895">
    <property type="entry name" value="Transducin (alpha subunit), insertion domain"/>
    <property type="match status" value="1"/>
</dbReference>
<dbReference type="Proteomes" id="UP000054350">
    <property type="component" value="Unassembled WGS sequence"/>
</dbReference>
<keyword evidence="4" id="KW-0807">Transducer</keyword>
<evidence type="ECO:0000256" key="2">
    <source>
        <dbReference type="ARBA" id="ARBA00022741"/>
    </source>
</evidence>
<evidence type="ECO:0000256" key="4">
    <source>
        <dbReference type="ARBA" id="ARBA00023224"/>
    </source>
</evidence>
<keyword evidence="2 5" id="KW-0547">Nucleotide-binding</keyword>
<dbReference type="GO" id="GO:0005834">
    <property type="term" value="C:heterotrimeric G-protein complex"/>
    <property type="evidence" value="ECO:0007669"/>
    <property type="project" value="TreeGrafter"/>
</dbReference>
<keyword evidence="1 6" id="KW-0479">Metal-binding</keyword>
<dbReference type="PRINTS" id="PR00318">
    <property type="entry name" value="GPROTEINA"/>
</dbReference>
<dbReference type="PANTHER" id="PTHR10218:SF302">
    <property type="entry name" value="GUANINE NUCLEOTIDE-BINDING PROTEIN ALPHA-5 SUBUNIT"/>
    <property type="match status" value="1"/>
</dbReference>
<evidence type="ECO:0000256" key="1">
    <source>
        <dbReference type="ARBA" id="ARBA00022723"/>
    </source>
</evidence>
<proteinExistence type="predicted"/>
<dbReference type="PROSITE" id="PS51882">
    <property type="entry name" value="G_ALPHA"/>
    <property type="match status" value="1"/>
</dbReference>
<keyword evidence="3 5" id="KW-0342">GTP-binding</keyword>
<evidence type="ECO:0000256" key="6">
    <source>
        <dbReference type="PIRSR" id="PIRSR601019-2"/>
    </source>
</evidence>
<organism evidence="8 9">
    <name type="scientific">Allomyces macrogynus (strain ATCC 38327)</name>
    <name type="common">Allomyces javanicus var. macrogynus</name>
    <dbReference type="NCBI Taxonomy" id="578462"/>
    <lineage>
        <taxon>Eukaryota</taxon>
        <taxon>Fungi</taxon>
        <taxon>Fungi incertae sedis</taxon>
        <taxon>Blastocladiomycota</taxon>
        <taxon>Blastocladiomycetes</taxon>
        <taxon>Blastocladiales</taxon>
        <taxon>Blastocladiaceae</taxon>
        <taxon>Allomyces</taxon>
    </lineage>
</organism>
<dbReference type="GO" id="GO:0005737">
    <property type="term" value="C:cytoplasm"/>
    <property type="evidence" value="ECO:0007669"/>
    <property type="project" value="TreeGrafter"/>
</dbReference>
<dbReference type="GO" id="GO:0003924">
    <property type="term" value="F:GTPase activity"/>
    <property type="evidence" value="ECO:0007669"/>
    <property type="project" value="InterPro"/>
</dbReference>
<feature type="compositionally biased region" description="Gly residues" evidence="7">
    <location>
        <begin position="1"/>
        <end position="11"/>
    </location>
</feature>
<reference evidence="9" key="2">
    <citation type="submission" date="2009-11" db="EMBL/GenBank/DDBJ databases">
        <title>The Genome Sequence of Allomyces macrogynus strain ATCC 38327.</title>
        <authorList>
            <consortium name="The Broad Institute Genome Sequencing Platform"/>
            <person name="Russ C."/>
            <person name="Cuomo C."/>
            <person name="Shea T."/>
            <person name="Young S.K."/>
            <person name="Zeng Q."/>
            <person name="Koehrsen M."/>
            <person name="Haas B."/>
            <person name="Borodovsky M."/>
            <person name="Guigo R."/>
            <person name="Alvarado L."/>
            <person name="Berlin A."/>
            <person name="Borenstein D."/>
            <person name="Chen Z."/>
            <person name="Engels R."/>
            <person name="Freedman E."/>
            <person name="Gellesch M."/>
            <person name="Goldberg J."/>
            <person name="Griggs A."/>
            <person name="Gujja S."/>
            <person name="Heiman D."/>
            <person name="Hepburn T."/>
            <person name="Howarth C."/>
            <person name="Jen D."/>
            <person name="Larson L."/>
            <person name="Lewis B."/>
            <person name="Mehta T."/>
            <person name="Park D."/>
            <person name="Pearson M."/>
            <person name="Roberts A."/>
            <person name="Saif S."/>
            <person name="Shenoy N."/>
            <person name="Sisk P."/>
            <person name="Stolte C."/>
            <person name="Sykes S."/>
            <person name="Walk T."/>
            <person name="White J."/>
            <person name="Yandava C."/>
            <person name="Burger G."/>
            <person name="Gray M.W."/>
            <person name="Holland P.W.H."/>
            <person name="King N."/>
            <person name="Lang F.B.F."/>
            <person name="Roger A.J."/>
            <person name="Ruiz-Trillo I."/>
            <person name="Lander E."/>
            <person name="Nusbaum C."/>
        </authorList>
    </citation>
    <scope>NUCLEOTIDE SEQUENCE [LARGE SCALE GENOMIC DNA]</scope>
    <source>
        <strain evidence="9">ATCC 38327</strain>
    </source>
</reference>
<dbReference type="SMART" id="SM00275">
    <property type="entry name" value="G_alpha"/>
    <property type="match status" value="1"/>
</dbReference>
<feature type="binding site" evidence="5">
    <location>
        <begin position="163"/>
        <end position="164"/>
    </location>
    <ligand>
        <name>GTP</name>
        <dbReference type="ChEBI" id="CHEBI:37565"/>
    </ligand>
</feature>
<evidence type="ECO:0000256" key="7">
    <source>
        <dbReference type="SAM" id="MobiDB-lite"/>
    </source>
</evidence>
<keyword evidence="6" id="KW-0460">Magnesium</keyword>
<dbReference type="InterPro" id="IPR011025">
    <property type="entry name" value="GproteinA_insert"/>
</dbReference>
<dbReference type="OrthoDB" id="5817230at2759"/>
<dbReference type="GO" id="GO:0031683">
    <property type="term" value="F:G-protein beta/gamma-subunit complex binding"/>
    <property type="evidence" value="ECO:0007669"/>
    <property type="project" value="InterPro"/>
</dbReference>
<dbReference type="SUPFAM" id="SSF52540">
    <property type="entry name" value="P-loop containing nucleoside triphosphate hydrolases"/>
    <property type="match status" value="1"/>
</dbReference>
<dbReference type="InterPro" id="IPR001019">
    <property type="entry name" value="Gprotein_alpha_su"/>
</dbReference>
<feature type="binding site" evidence="6">
    <location>
        <position position="58"/>
    </location>
    <ligand>
        <name>Mg(2+)</name>
        <dbReference type="ChEBI" id="CHEBI:18420"/>
    </ligand>
</feature>
<dbReference type="eggNOG" id="KOG0082">
    <property type="taxonomic scope" value="Eukaryota"/>
</dbReference>
<evidence type="ECO:0000256" key="3">
    <source>
        <dbReference type="ARBA" id="ARBA00023134"/>
    </source>
</evidence>
<name>A0A0L0T8S3_ALLM3</name>
<feature type="binding site" evidence="5">
    <location>
        <begin position="54"/>
        <end position="59"/>
    </location>
    <ligand>
        <name>GTP</name>
        <dbReference type="ChEBI" id="CHEBI:37565"/>
    </ligand>
</feature>
<dbReference type="Gene3D" id="1.10.400.10">
    <property type="entry name" value="GI Alpha 1, domain 2-like"/>
    <property type="match status" value="1"/>
</dbReference>
<dbReference type="STRING" id="578462.A0A0L0T8S3"/>
<evidence type="ECO:0000256" key="5">
    <source>
        <dbReference type="PIRSR" id="PIRSR601019-1"/>
    </source>
</evidence>
<gene>
    <name evidence="8" type="ORF">AMAG_15350</name>
</gene>
<reference evidence="8 9" key="1">
    <citation type="submission" date="2009-11" db="EMBL/GenBank/DDBJ databases">
        <title>Annotation of Allomyces macrogynus ATCC 38327.</title>
        <authorList>
            <consortium name="The Broad Institute Genome Sequencing Platform"/>
            <person name="Russ C."/>
            <person name="Cuomo C."/>
            <person name="Burger G."/>
            <person name="Gray M.W."/>
            <person name="Holland P.W.H."/>
            <person name="King N."/>
            <person name="Lang F.B.F."/>
            <person name="Roger A.J."/>
            <person name="Ruiz-Trillo I."/>
            <person name="Young S.K."/>
            <person name="Zeng Q."/>
            <person name="Gargeya S."/>
            <person name="Fitzgerald M."/>
            <person name="Haas B."/>
            <person name="Abouelleil A."/>
            <person name="Alvarado L."/>
            <person name="Arachchi H.M."/>
            <person name="Berlin A."/>
            <person name="Chapman S.B."/>
            <person name="Gearin G."/>
            <person name="Goldberg J."/>
            <person name="Griggs A."/>
            <person name="Gujja S."/>
            <person name="Hansen M."/>
            <person name="Heiman D."/>
            <person name="Howarth C."/>
            <person name="Larimer J."/>
            <person name="Lui A."/>
            <person name="MacDonald P.J.P."/>
            <person name="McCowen C."/>
            <person name="Montmayeur A."/>
            <person name="Murphy C."/>
            <person name="Neiman D."/>
            <person name="Pearson M."/>
            <person name="Priest M."/>
            <person name="Roberts A."/>
            <person name="Saif S."/>
            <person name="Shea T."/>
            <person name="Sisk P."/>
            <person name="Stolte C."/>
            <person name="Sykes S."/>
            <person name="Wortman J."/>
            <person name="Nusbaum C."/>
            <person name="Birren B."/>
        </authorList>
    </citation>
    <scope>NUCLEOTIDE SEQUENCE [LARGE SCALE GENOMIC DNA]</scope>
    <source>
        <strain evidence="8 9">ATCC 38327</strain>
    </source>
</reference>
<dbReference type="CDD" id="cd00066">
    <property type="entry name" value="G-alpha"/>
    <property type="match status" value="1"/>
</dbReference>
<dbReference type="Pfam" id="PF00503">
    <property type="entry name" value="G-alpha"/>
    <property type="match status" value="1"/>
</dbReference>
<feature type="binding site" evidence="5">
    <location>
        <begin position="282"/>
        <end position="285"/>
    </location>
    <ligand>
        <name>GTP</name>
        <dbReference type="ChEBI" id="CHEBI:37565"/>
    </ligand>
</feature>
<dbReference type="FunFam" id="3.40.50.300:FF:000720">
    <property type="entry name" value="Guanine nucleotide-binding protein G(k) subunit alpha"/>
    <property type="match status" value="1"/>
</dbReference>
<evidence type="ECO:0000313" key="9">
    <source>
        <dbReference type="Proteomes" id="UP000054350"/>
    </source>
</evidence>
<feature type="binding site" evidence="5">
    <location>
        <begin position="188"/>
        <end position="194"/>
    </location>
    <ligand>
        <name>GTP</name>
        <dbReference type="ChEBI" id="CHEBI:37565"/>
    </ligand>
</feature>
<protein>
    <submittedName>
        <fullName evidence="8">Uncharacterized protein</fullName>
    </submittedName>
</protein>